<name>A0A7J6WXR0_THATH</name>
<gene>
    <name evidence="1" type="ORF">FRX31_008167</name>
</gene>
<dbReference type="AlphaFoldDB" id="A0A7J6WXR0"/>
<keyword evidence="2" id="KW-1185">Reference proteome</keyword>
<evidence type="ECO:0000313" key="2">
    <source>
        <dbReference type="Proteomes" id="UP000554482"/>
    </source>
</evidence>
<organism evidence="1 2">
    <name type="scientific">Thalictrum thalictroides</name>
    <name type="common">Rue-anemone</name>
    <name type="synonym">Anemone thalictroides</name>
    <dbReference type="NCBI Taxonomy" id="46969"/>
    <lineage>
        <taxon>Eukaryota</taxon>
        <taxon>Viridiplantae</taxon>
        <taxon>Streptophyta</taxon>
        <taxon>Embryophyta</taxon>
        <taxon>Tracheophyta</taxon>
        <taxon>Spermatophyta</taxon>
        <taxon>Magnoliopsida</taxon>
        <taxon>Ranunculales</taxon>
        <taxon>Ranunculaceae</taxon>
        <taxon>Thalictroideae</taxon>
        <taxon>Thalictrum</taxon>
    </lineage>
</organism>
<sequence>MVGGANQMQECISRIETTLKNLVGETSKVQNNGKSIFFSLLARLDPLEKRNGELVAQVEGMA</sequence>
<reference evidence="1 2" key="1">
    <citation type="submission" date="2020-06" db="EMBL/GenBank/DDBJ databases">
        <title>Transcriptomic and genomic resources for Thalictrum thalictroides and T. hernandezii: Facilitating candidate gene discovery in an emerging model plant lineage.</title>
        <authorList>
            <person name="Arias T."/>
            <person name="Riano-Pachon D.M."/>
            <person name="Di Stilio V.S."/>
        </authorList>
    </citation>
    <scope>NUCLEOTIDE SEQUENCE [LARGE SCALE GENOMIC DNA]</scope>
    <source>
        <strain evidence="2">cv. WT478/WT964</strain>
        <tissue evidence="1">Leaves</tissue>
    </source>
</reference>
<protein>
    <submittedName>
        <fullName evidence="1">Uncharacterized protein</fullName>
    </submittedName>
</protein>
<proteinExistence type="predicted"/>
<evidence type="ECO:0000313" key="1">
    <source>
        <dbReference type="EMBL" id="KAF5202246.1"/>
    </source>
</evidence>
<comment type="caution">
    <text evidence="1">The sequence shown here is derived from an EMBL/GenBank/DDBJ whole genome shotgun (WGS) entry which is preliminary data.</text>
</comment>
<dbReference type="EMBL" id="JABWDY010008400">
    <property type="protein sequence ID" value="KAF5202246.1"/>
    <property type="molecule type" value="Genomic_DNA"/>
</dbReference>
<dbReference type="Proteomes" id="UP000554482">
    <property type="component" value="Unassembled WGS sequence"/>
</dbReference>
<accession>A0A7J6WXR0</accession>